<dbReference type="AlphaFoldDB" id="A0A1V2I9P0"/>
<keyword evidence="2" id="KW-0560">Oxidoreductase</keyword>
<dbReference type="PANTHER" id="PTHR44196:SF1">
    <property type="entry name" value="DEHYDROGENASE_REDUCTASE SDR FAMILY MEMBER 7B"/>
    <property type="match status" value="1"/>
</dbReference>
<dbReference type="CDD" id="cd05233">
    <property type="entry name" value="SDR_c"/>
    <property type="match status" value="1"/>
</dbReference>
<gene>
    <name evidence="3" type="ORF">BL253_20420</name>
</gene>
<dbReference type="PANTHER" id="PTHR44196">
    <property type="entry name" value="DEHYDROGENASE/REDUCTASE SDR FAMILY MEMBER 7B"/>
    <property type="match status" value="1"/>
</dbReference>
<dbReference type="InterPro" id="IPR002347">
    <property type="entry name" value="SDR_fam"/>
</dbReference>
<dbReference type="EMBL" id="MOMC01000043">
    <property type="protein sequence ID" value="ONH27978.1"/>
    <property type="molecule type" value="Genomic_DNA"/>
</dbReference>
<dbReference type="Gene3D" id="3.40.50.720">
    <property type="entry name" value="NAD(P)-binding Rossmann-like Domain"/>
    <property type="match status" value="1"/>
</dbReference>
<dbReference type="InterPro" id="IPR020904">
    <property type="entry name" value="Sc_DH/Rdtase_CS"/>
</dbReference>
<evidence type="ECO:0000256" key="2">
    <source>
        <dbReference type="ARBA" id="ARBA00023002"/>
    </source>
</evidence>
<organism evidence="3 4">
    <name type="scientific">Pseudofrankia asymbiotica</name>
    <dbReference type="NCBI Taxonomy" id="1834516"/>
    <lineage>
        <taxon>Bacteria</taxon>
        <taxon>Bacillati</taxon>
        <taxon>Actinomycetota</taxon>
        <taxon>Actinomycetes</taxon>
        <taxon>Frankiales</taxon>
        <taxon>Frankiaceae</taxon>
        <taxon>Pseudofrankia</taxon>
    </lineage>
</organism>
<proteinExistence type="inferred from homology"/>
<evidence type="ECO:0008006" key="5">
    <source>
        <dbReference type="Google" id="ProtNLM"/>
    </source>
</evidence>
<dbReference type="PROSITE" id="PS00061">
    <property type="entry name" value="ADH_SHORT"/>
    <property type="match status" value="1"/>
</dbReference>
<comment type="similarity">
    <text evidence="1">Belongs to the short-chain dehydrogenases/reductases (SDR) family.</text>
</comment>
<dbReference type="STRING" id="1834516.BL253_20420"/>
<dbReference type="SUPFAM" id="SSF51735">
    <property type="entry name" value="NAD(P)-binding Rossmann-fold domains"/>
    <property type="match status" value="1"/>
</dbReference>
<evidence type="ECO:0000313" key="3">
    <source>
        <dbReference type="EMBL" id="ONH27978.1"/>
    </source>
</evidence>
<dbReference type="Proteomes" id="UP000188929">
    <property type="component" value="Unassembled WGS sequence"/>
</dbReference>
<dbReference type="PRINTS" id="PR00081">
    <property type="entry name" value="GDHRDH"/>
</dbReference>
<accession>A0A1V2I9P0</accession>
<reference evidence="4" key="1">
    <citation type="submission" date="2016-10" db="EMBL/GenBank/DDBJ databases">
        <title>Frankia sp. NRRL B-16386 Genome sequencing.</title>
        <authorList>
            <person name="Ghodhbane-Gtari F."/>
            <person name="Swanson E."/>
            <person name="Gueddou A."/>
            <person name="Hezbri K."/>
            <person name="Ktari K."/>
            <person name="Nouioui I."/>
            <person name="Morris K."/>
            <person name="Simpson S."/>
            <person name="Abebe-Akele F."/>
            <person name="Thomas K."/>
            <person name="Gtari M."/>
            <person name="Tisa L.S."/>
        </authorList>
    </citation>
    <scope>NUCLEOTIDE SEQUENCE [LARGE SCALE GENOMIC DNA]</scope>
    <source>
        <strain evidence="4">NRRL B-16386</strain>
    </source>
</reference>
<dbReference type="GO" id="GO:0016020">
    <property type="term" value="C:membrane"/>
    <property type="evidence" value="ECO:0007669"/>
    <property type="project" value="TreeGrafter"/>
</dbReference>
<dbReference type="InterPro" id="IPR036291">
    <property type="entry name" value="NAD(P)-bd_dom_sf"/>
</dbReference>
<name>A0A1V2I9P0_9ACTN</name>
<dbReference type="GO" id="GO:0016491">
    <property type="term" value="F:oxidoreductase activity"/>
    <property type="evidence" value="ECO:0007669"/>
    <property type="project" value="UniProtKB-KW"/>
</dbReference>
<comment type="caution">
    <text evidence="3">The sequence shown here is derived from an EMBL/GenBank/DDBJ whole genome shotgun (WGS) entry which is preliminary data.</text>
</comment>
<sequence>MNLAGGRAVVTGAATGIGRALALEIAARGAEVVVIDVDSPDETVALVRAAGGVARGATADVRDAAALGAVAADLLGPDGTVDLVCANAGIGASGTVDTLTGDGLRDVLDVNVVGTLHTIQAFLPALRRARAAGRAASVLVTGSEHSLGVPPYVPPMTAYTVSKHALLGLAACLRRDLADDRIGVSLLCPSYVRTERLRAYAAAQPAIAEVLATYGQDGDVIARRALDGIASGAFVIPTNRVSHDFVVDLHHEVIAALEKAE</sequence>
<dbReference type="OrthoDB" id="272646at2"/>
<protein>
    <recommendedName>
        <fullName evidence="5">Short-chain dehydrogenase</fullName>
    </recommendedName>
</protein>
<dbReference type="Pfam" id="PF00106">
    <property type="entry name" value="adh_short"/>
    <property type="match status" value="1"/>
</dbReference>
<keyword evidence="4" id="KW-1185">Reference proteome</keyword>
<evidence type="ECO:0000313" key="4">
    <source>
        <dbReference type="Proteomes" id="UP000188929"/>
    </source>
</evidence>
<evidence type="ECO:0000256" key="1">
    <source>
        <dbReference type="ARBA" id="ARBA00006484"/>
    </source>
</evidence>
<dbReference type="RefSeq" id="WP_076818790.1">
    <property type="nucleotide sequence ID" value="NZ_MOMC01000043.1"/>
</dbReference>